<dbReference type="GO" id="GO:0005634">
    <property type="term" value="C:nucleus"/>
    <property type="evidence" value="ECO:0007669"/>
    <property type="project" value="UniProtKB-SubCell"/>
</dbReference>
<proteinExistence type="predicted"/>
<dbReference type="AlphaFoldDB" id="A0A015KK82"/>
<dbReference type="EMBL" id="JEMT01000012">
    <property type="protein sequence ID" value="EXX80025.1"/>
    <property type="molecule type" value="Genomic_DNA"/>
</dbReference>
<dbReference type="InterPro" id="IPR036647">
    <property type="entry name" value="GTF2I-like_rpt_sf"/>
</dbReference>
<organism evidence="7 8">
    <name type="scientific">Rhizophagus irregularis (strain DAOM 197198w)</name>
    <name type="common">Glomus intraradices</name>
    <dbReference type="NCBI Taxonomy" id="1432141"/>
    <lineage>
        <taxon>Eukaryota</taxon>
        <taxon>Fungi</taxon>
        <taxon>Fungi incertae sedis</taxon>
        <taxon>Mucoromycota</taxon>
        <taxon>Glomeromycotina</taxon>
        <taxon>Glomeromycetes</taxon>
        <taxon>Glomerales</taxon>
        <taxon>Glomeraceae</taxon>
        <taxon>Rhizophagus</taxon>
    </lineage>
</organism>
<dbReference type="PROSITE" id="PS51139">
    <property type="entry name" value="GTF2I"/>
    <property type="match status" value="1"/>
</dbReference>
<dbReference type="Proteomes" id="UP000022910">
    <property type="component" value="Unassembled WGS sequence"/>
</dbReference>
<reference evidence="7 8" key="1">
    <citation type="submission" date="2014-02" db="EMBL/GenBank/DDBJ databases">
        <title>Single nucleus genome sequencing reveals high similarity among nuclei of an endomycorrhizal fungus.</title>
        <authorList>
            <person name="Lin K."/>
            <person name="Geurts R."/>
            <person name="Zhang Z."/>
            <person name="Limpens E."/>
            <person name="Saunders D.G."/>
            <person name="Mu D."/>
            <person name="Pang E."/>
            <person name="Cao H."/>
            <person name="Cha H."/>
            <person name="Lin T."/>
            <person name="Zhou Q."/>
            <person name="Shang Y."/>
            <person name="Li Y."/>
            <person name="Ivanov S."/>
            <person name="Sharma T."/>
            <person name="Velzen R.V."/>
            <person name="Ruijter N.D."/>
            <person name="Aanen D.K."/>
            <person name="Win J."/>
            <person name="Kamoun S."/>
            <person name="Bisseling T."/>
            <person name="Huang S."/>
        </authorList>
    </citation>
    <scope>NUCLEOTIDE SEQUENCE [LARGE SCALE GENOMIC DNA]</scope>
    <source>
        <strain evidence="8">DAOM197198w</strain>
    </source>
</reference>
<dbReference type="InterPro" id="IPR004212">
    <property type="entry name" value="GTF2I"/>
</dbReference>
<dbReference type="Gene3D" id="3.90.1460.10">
    <property type="entry name" value="GTF2I-like"/>
    <property type="match status" value="1"/>
</dbReference>
<dbReference type="SUPFAM" id="SSF117773">
    <property type="entry name" value="GTF2I-like repeat"/>
    <property type="match status" value="1"/>
</dbReference>
<dbReference type="GO" id="GO:0003677">
    <property type="term" value="F:DNA binding"/>
    <property type="evidence" value="ECO:0007669"/>
    <property type="project" value="UniProtKB-KW"/>
</dbReference>
<keyword evidence="5" id="KW-0804">Transcription</keyword>
<evidence type="ECO:0000313" key="7">
    <source>
        <dbReference type="EMBL" id="EXX80025.1"/>
    </source>
</evidence>
<evidence type="ECO:0000256" key="3">
    <source>
        <dbReference type="ARBA" id="ARBA00023015"/>
    </source>
</evidence>
<dbReference type="HOGENOM" id="CLU_622786_0_0_1"/>
<dbReference type="OrthoDB" id="2329581at2759"/>
<sequence length="449" mass="51432">MDKRKQKHKVVRNSELPNEFEQINHQESIINHEEAMLIDSDSRESITINQKDQWTEMEQSIQAALMDSNNNNSVEITQNIDNAGVQGLDVREVDNDMISVNTINIDYGEDSEIGEKNDKKVPNKPAQLTEEAIRKLEEEFYRHDLAIKQIAQDLNIDVSWIQKYVKDHHETVKQKKSGYNVIQATDWGSNHKEEFNSSFGTESNKACAIAWKSLSEPDKQKYEEKTSLEEMKEVQFDYIENSRKRHAQAQSDINNIKNTICCMEKKCGLEVAMLIVPSRSNDSFSSTFIGTNSGEAFFSASPEMYPLLDKFEIFSKNRYLEQTGQIVTPPAKRIKRELSTTPNSTSKYNDLSHSPIVVSSTHRNINSADVKARVRAILRARYNSALGTEGLIIPYKKWKDHQGEIEVIGWPSDVPFDDFGVLKVAQKKQILDCLYNISFRKKDDKIVLN</sequence>
<accession>A0A015KK82</accession>
<comment type="caution">
    <text evidence="7">The sequence shown here is derived from an EMBL/GenBank/DDBJ whole genome shotgun (WGS) entry which is preliminary data.</text>
</comment>
<gene>
    <name evidence="7" type="ORF">RirG_000080</name>
</gene>
<evidence type="ECO:0000256" key="2">
    <source>
        <dbReference type="ARBA" id="ARBA00022737"/>
    </source>
</evidence>
<keyword evidence="2" id="KW-0677">Repeat</keyword>
<keyword evidence="8" id="KW-1185">Reference proteome</keyword>
<name>A0A015KK82_RHIIW</name>
<evidence type="ECO:0000256" key="4">
    <source>
        <dbReference type="ARBA" id="ARBA00023125"/>
    </source>
</evidence>
<protein>
    <submittedName>
        <fullName evidence="7">Uncharacterized protein</fullName>
    </submittedName>
</protein>
<evidence type="ECO:0000313" key="8">
    <source>
        <dbReference type="Proteomes" id="UP000022910"/>
    </source>
</evidence>
<evidence type="ECO:0000256" key="5">
    <source>
        <dbReference type="ARBA" id="ARBA00023163"/>
    </source>
</evidence>
<evidence type="ECO:0000256" key="1">
    <source>
        <dbReference type="ARBA" id="ARBA00004123"/>
    </source>
</evidence>
<keyword evidence="6" id="KW-0539">Nucleus</keyword>
<keyword evidence="3" id="KW-0805">Transcription regulation</keyword>
<keyword evidence="4" id="KW-0238">DNA-binding</keyword>
<evidence type="ECO:0000256" key="6">
    <source>
        <dbReference type="ARBA" id="ARBA00023242"/>
    </source>
</evidence>
<comment type="subcellular location">
    <subcellularLocation>
        <location evidence="1">Nucleus</location>
    </subcellularLocation>
</comment>